<evidence type="ECO:0000256" key="1">
    <source>
        <dbReference type="SAM" id="SignalP"/>
    </source>
</evidence>
<comment type="caution">
    <text evidence="2">The sequence shown here is derived from an EMBL/GenBank/DDBJ whole genome shotgun (WGS) entry which is preliminary data.</text>
</comment>
<reference evidence="2 3" key="1">
    <citation type="submission" date="2019-06" db="EMBL/GenBank/DDBJ databases">
        <title>Biocontrol Bacillus strains from Vietnam.</title>
        <authorList>
            <person name="Borriss R."/>
            <person name="Lasch P."/>
            <person name="Thanh Tam L.T."/>
        </authorList>
    </citation>
    <scope>NUCLEOTIDE SEQUENCE [LARGE SCALE GENOMIC DNA]</scope>
    <source>
        <strain evidence="2 3">A8</strain>
    </source>
</reference>
<feature type="signal peptide" evidence="1">
    <location>
        <begin position="1"/>
        <end position="25"/>
    </location>
</feature>
<evidence type="ECO:0000313" key="2">
    <source>
        <dbReference type="EMBL" id="TNB92569.1"/>
    </source>
</evidence>
<evidence type="ECO:0000313" key="3">
    <source>
        <dbReference type="Proteomes" id="UP000309400"/>
    </source>
</evidence>
<feature type="chain" id="PRO_5044838155" evidence="1">
    <location>
        <begin position="26"/>
        <end position="100"/>
    </location>
</feature>
<accession>A0ABD7R964</accession>
<sequence>MFKKLVVGALAAGIALTGGIGAASASTENLTSATLADECSAYPHIKFIGDGNKYARDDIKYSDGKYANSFTEKVCGGTMYWYFKTTNRDGSAHYEGRLVK</sequence>
<dbReference type="Proteomes" id="UP000309400">
    <property type="component" value="Unassembled WGS sequence"/>
</dbReference>
<gene>
    <name evidence="2" type="ORF">FHG65_26485</name>
</gene>
<name>A0ABD7R964_BACCE</name>
<organism evidence="2 3">
    <name type="scientific">Bacillus cereus</name>
    <dbReference type="NCBI Taxonomy" id="1396"/>
    <lineage>
        <taxon>Bacteria</taxon>
        <taxon>Bacillati</taxon>
        <taxon>Bacillota</taxon>
        <taxon>Bacilli</taxon>
        <taxon>Bacillales</taxon>
        <taxon>Bacillaceae</taxon>
        <taxon>Bacillus</taxon>
        <taxon>Bacillus cereus group</taxon>
    </lineage>
</organism>
<keyword evidence="1" id="KW-0732">Signal</keyword>
<dbReference type="AlphaFoldDB" id="A0ABD7R964"/>
<dbReference type="RefSeq" id="WP_139020155.1">
    <property type="nucleotide sequence ID" value="NZ_JBHHNX010000023.1"/>
</dbReference>
<protein>
    <submittedName>
        <fullName evidence="2">Uncharacterized protein</fullName>
    </submittedName>
</protein>
<dbReference type="EMBL" id="VDDR01000020">
    <property type="protein sequence ID" value="TNB92569.1"/>
    <property type="molecule type" value="Genomic_DNA"/>
</dbReference>
<proteinExistence type="predicted"/>